<dbReference type="InterPro" id="IPR007922">
    <property type="entry name" value="DciA-like"/>
</dbReference>
<proteinExistence type="predicted"/>
<comment type="caution">
    <text evidence="1">The sequence shown here is derived from an EMBL/GenBank/DDBJ whole genome shotgun (WGS) entry which is preliminary data.</text>
</comment>
<evidence type="ECO:0000313" key="2">
    <source>
        <dbReference type="Proteomes" id="UP001575181"/>
    </source>
</evidence>
<dbReference type="Pfam" id="PF05258">
    <property type="entry name" value="DciA"/>
    <property type="match status" value="1"/>
</dbReference>
<evidence type="ECO:0000313" key="1">
    <source>
        <dbReference type="EMBL" id="MFA9461408.1"/>
    </source>
</evidence>
<dbReference type="EMBL" id="JBGUAW010000007">
    <property type="protein sequence ID" value="MFA9461408.1"/>
    <property type="molecule type" value="Genomic_DNA"/>
</dbReference>
<reference evidence="1 2" key="1">
    <citation type="submission" date="2024-08" db="EMBL/GenBank/DDBJ databases">
        <title>Whole-genome sequencing of halo(alkali)philic microorganisms from hypersaline lakes.</title>
        <authorList>
            <person name="Sorokin D.Y."/>
            <person name="Merkel A.Y."/>
            <person name="Messina E."/>
            <person name="Yakimov M."/>
        </authorList>
    </citation>
    <scope>NUCLEOTIDE SEQUENCE [LARGE SCALE GENOMIC DNA]</scope>
    <source>
        <strain evidence="1 2">Cl-TMA</strain>
    </source>
</reference>
<gene>
    <name evidence="1" type="ORF">ACERLL_11280</name>
</gene>
<name>A0ABV4TXY4_9GAMM</name>
<protein>
    <submittedName>
        <fullName evidence="1">DciA family protein</fullName>
    </submittedName>
</protein>
<dbReference type="RefSeq" id="WP_373656196.1">
    <property type="nucleotide sequence ID" value="NZ_JBGUAW010000007.1"/>
</dbReference>
<keyword evidence="2" id="KW-1185">Reference proteome</keyword>
<sequence length="157" mass="17687">MRHSKSRPNAVASSIREWLKRHGLSKEIEQLAAVTRLWERSAGGQWRQVSWVERWDGTALTVGVSSPGVATRLRFEHDELLASLQRDGLTEVRELRAVVRPKEVRRPLRRHRRYSPGGAVRMAESAEEIADPELREALLRLAGRLNAPPEDGEGQGG</sequence>
<accession>A0ABV4TXY4</accession>
<organism evidence="1 2">
    <name type="scientific">Thiohalorhabdus methylotrophus</name>
    <dbReference type="NCBI Taxonomy" id="3242694"/>
    <lineage>
        <taxon>Bacteria</taxon>
        <taxon>Pseudomonadati</taxon>
        <taxon>Pseudomonadota</taxon>
        <taxon>Gammaproteobacteria</taxon>
        <taxon>Thiohalorhabdales</taxon>
        <taxon>Thiohalorhabdaceae</taxon>
        <taxon>Thiohalorhabdus</taxon>
    </lineage>
</organism>
<dbReference type="Proteomes" id="UP001575181">
    <property type="component" value="Unassembled WGS sequence"/>
</dbReference>